<evidence type="ECO:0000256" key="1">
    <source>
        <dbReference type="SAM" id="MobiDB-lite"/>
    </source>
</evidence>
<evidence type="ECO:0000313" key="3">
    <source>
        <dbReference type="Proteomes" id="UP000044377"/>
    </source>
</evidence>
<protein>
    <submittedName>
        <fullName evidence="2">Uncharacterized protein</fullName>
    </submittedName>
</protein>
<sequence length="40" mass="4397">MPLFNDMRLKDGRRDDRGGYGGDLKRQGCSPSVNGLLTLS</sequence>
<name>A0A0G4JZX3_9GAMM</name>
<organism evidence="2 3">
    <name type="scientific">Brenneria goodwinii</name>
    <dbReference type="NCBI Taxonomy" id="1109412"/>
    <lineage>
        <taxon>Bacteria</taxon>
        <taxon>Pseudomonadati</taxon>
        <taxon>Pseudomonadota</taxon>
        <taxon>Gammaproteobacteria</taxon>
        <taxon>Enterobacterales</taxon>
        <taxon>Pectobacteriaceae</taxon>
        <taxon>Brenneria</taxon>
    </lineage>
</organism>
<dbReference type="EMBL" id="CGIG01000001">
    <property type="protein sequence ID" value="CPR19726.1"/>
    <property type="molecule type" value="Genomic_DNA"/>
</dbReference>
<evidence type="ECO:0000313" key="2">
    <source>
        <dbReference type="EMBL" id="CPR19726.1"/>
    </source>
</evidence>
<keyword evidence="3" id="KW-1185">Reference proteome</keyword>
<feature type="compositionally biased region" description="Basic and acidic residues" evidence="1">
    <location>
        <begin position="7"/>
        <end position="26"/>
    </location>
</feature>
<accession>A0A0G4JZX3</accession>
<dbReference type="RefSeq" id="WP_269430081.1">
    <property type="nucleotide sequence ID" value="NZ_CGIG01000001.1"/>
</dbReference>
<dbReference type="Proteomes" id="UP000044377">
    <property type="component" value="Unassembled WGS sequence"/>
</dbReference>
<gene>
    <name evidence="2" type="ORF">BN1221_03922c</name>
</gene>
<proteinExistence type="predicted"/>
<feature type="compositionally biased region" description="Polar residues" evidence="1">
    <location>
        <begin position="29"/>
        <end position="40"/>
    </location>
</feature>
<reference evidence="3" key="1">
    <citation type="submission" date="2015-01" db="EMBL/GenBank/DDBJ databases">
        <authorList>
            <person name="Paterson Steve"/>
        </authorList>
    </citation>
    <scope>NUCLEOTIDE SEQUENCE [LARGE SCALE GENOMIC DNA]</scope>
    <source>
        <strain evidence="3">OBR1</strain>
    </source>
</reference>
<feature type="region of interest" description="Disordered" evidence="1">
    <location>
        <begin position="1"/>
        <end position="40"/>
    </location>
</feature>
<dbReference type="AlphaFoldDB" id="A0A0G4JZX3"/>